<dbReference type="Gene3D" id="3.30.1370.110">
    <property type="match status" value="1"/>
</dbReference>
<feature type="domain" description="Smr" evidence="2">
    <location>
        <begin position="77"/>
        <end position="164"/>
    </location>
</feature>
<protein>
    <submittedName>
        <fullName evidence="3">DNA mismatch repair protein MutS</fullName>
    </submittedName>
</protein>
<dbReference type="EMBL" id="VDUZ01000028">
    <property type="protein sequence ID" value="TXL73095.1"/>
    <property type="molecule type" value="Genomic_DNA"/>
</dbReference>
<proteinExistence type="predicted"/>
<dbReference type="PANTHER" id="PTHR35562">
    <property type="entry name" value="DNA ENDONUCLEASE SMRA-RELATED"/>
    <property type="match status" value="1"/>
</dbReference>
<name>A0A5C8PIC8_9HYPH</name>
<feature type="region of interest" description="Disordered" evidence="1">
    <location>
        <begin position="1"/>
        <end position="59"/>
    </location>
</feature>
<dbReference type="InterPro" id="IPR036063">
    <property type="entry name" value="Smr_dom_sf"/>
</dbReference>
<evidence type="ECO:0000313" key="4">
    <source>
        <dbReference type="Proteomes" id="UP000321638"/>
    </source>
</evidence>
<gene>
    <name evidence="3" type="ORF">FHP25_23095</name>
</gene>
<dbReference type="InterPro" id="IPR002625">
    <property type="entry name" value="Smr_dom"/>
</dbReference>
<dbReference type="Proteomes" id="UP000321638">
    <property type="component" value="Unassembled WGS sequence"/>
</dbReference>
<sequence>MKDARPLKGRRRRVERPLPGRARPSASEKPRPAAALMRAPATRPPPPQALDPAGATGLDRATADRLRRGRLIPDARLDLHGLTLAEAERALSRFLERAQATGCRVVLVITGKGQRAQEGRPAGGRIRAEFPHWLNRPANRARIYGVRAAHARHGGGGAFYVMVRRSK</sequence>
<feature type="compositionally biased region" description="Low complexity" evidence="1">
    <location>
        <begin position="32"/>
        <end position="41"/>
    </location>
</feature>
<dbReference type="Pfam" id="PF01713">
    <property type="entry name" value="Smr"/>
    <property type="match status" value="1"/>
</dbReference>
<dbReference type="SUPFAM" id="SSF160443">
    <property type="entry name" value="SMR domain-like"/>
    <property type="match status" value="1"/>
</dbReference>
<reference evidence="3 4" key="1">
    <citation type="submission" date="2019-06" db="EMBL/GenBank/DDBJ databases">
        <title>New taxonomy in bacterial strain CC-CFT640, isolated from vineyard.</title>
        <authorList>
            <person name="Lin S.-Y."/>
            <person name="Tsai C.-F."/>
            <person name="Young C.-C."/>
        </authorList>
    </citation>
    <scope>NUCLEOTIDE SEQUENCE [LARGE SCALE GENOMIC DNA]</scope>
    <source>
        <strain evidence="3 4">CC-CFT640</strain>
    </source>
</reference>
<accession>A0A5C8PIC8</accession>
<dbReference type="SMART" id="SM00463">
    <property type="entry name" value="SMR"/>
    <property type="match status" value="1"/>
</dbReference>
<comment type="caution">
    <text evidence="3">The sequence shown here is derived from an EMBL/GenBank/DDBJ whole genome shotgun (WGS) entry which is preliminary data.</text>
</comment>
<evidence type="ECO:0000313" key="3">
    <source>
        <dbReference type="EMBL" id="TXL73095.1"/>
    </source>
</evidence>
<evidence type="ECO:0000256" key="1">
    <source>
        <dbReference type="SAM" id="MobiDB-lite"/>
    </source>
</evidence>
<dbReference type="PANTHER" id="PTHR35562:SF2">
    <property type="entry name" value="DNA ENDONUCLEASE SMRA-RELATED"/>
    <property type="match status" value="1"/>
</dbReference>
<dbReference type="PROSITE" id="PS50828">
    <property type="entry name" value="SMR"/>
    <property type="match status" value="1"/>
</dbReference>
<keyword evidence="4" id="KW-1185">Reference proteome</keyword>
<evidence type="ECO:0000259" key="2">
    <source>
        <dbReference type="PROSITE" id="PS50828"/>
    </source>
</evidence>
<dbReference type="OrthoDB" id="7165597at2"/>
<dbReference type="AlphaFoldDB" id="A0A5C8PIC8"/>
<organism evidence="3 4">
    <name type="scientific">Vineibacter terrae</name>
    <dbReference type="NCBI Taxonomy" id="2586908"/>
    <lineage>
        <taxon>Bacteria</taxon>
        <taxon>Pseudomonadati</taxon>
        <taxon>Pseudomonadota</taxon>
        <taxon>Alphaproteobacteria</taxon>
        <taxon>Hyphomicrobiales</taxon>
        <taxon>Vineibacter</taxon>
    </lineage>
</organism>